<feature type="non-terminal residue" evidence="1">
    <location>
        <position position="121"/>
    </location>
</feature>
<dbReference type="PANTHER" id="PTHR33994:SF39">
    <property type="entry name" value="OS01G0712400 PROTEIN"/>
    <property type="match status" value="1"/>
</dbReference>
<name>A0A5J9V770_9POAL</name>
<reference evidence="1 2" key="1">
    <citation type="journal article" date="2019" name="Sci. Rep.">
        <title>A high-quality genome of Eragrostis curvula grass provides insights into Poaceae evolution and supports new strategies to enhance forage quality.</title>
        <authorList>
            <person name="Carballo J."/>
            <person name="Santos B.A.C.M."/>
            <person name="Zappacosta D."/>
            <person name="Garbus I."/>
            <person name="Selva J.P."/>
            <person name="Gallo C.A."/>
            <person name="Diaz A."/>
            <person name="Albertini E."/>
            <person name="Caccamo M."/>
            <person name="Echenique V."/>
        </authorList>
    </citation>
    <scope>NUCLEOTIDE SEQUENCE [LARGE SCALE GENOMIC DNA]</scope>
    <source>
        <strain evidence="2">cv. Victoria</strain>
        <tissue evidence="1">Leaf</tissue>
    </source>
</reference>
<evidence type="ECO:0000313" key="2">
    <source>
        <dbReference type="Proteomes" id="UP000324897"/>
    </source>
</evidence>
<dbReference type="AlphaFoldDB" id="A0A5J9V770"/>
<dbReference type="PANTHER" id="PTHR33994">
    <property type="entry name" value="OS04G0515000 PROTEIN"/>
    <property type="match status" value="1"/>
</dbReference>
<protein>
    <submittedName>
        <fullName evidence="1">Uncharacterized protein</fullName>
    </submittedName>
</protein>
<sequence length="121" mass="13322">MVAMTESTTYGDYVPLEKPHAAPPKDDAGRCQLVTGIQGLDDLQNPVIRPFFNLTIHVHNEKNRRPACRPTSVVTMYHGDESLAWGEVPAFCVEKRSAVDLDVSLSSKGAILSAKLRDKMV</sequence>
<dbReference type="Gramene" id="TVU31823">
    <property type="protein sequence ID" value="TVU31823"/>
    <property type="gene ID" value="EJB05_23524"/>
</dbReference>
<proteinExistence type="predicted"/>
<gene>
    <name evidence="1" type="ORF">EJB05_23524</name>
</gene>
<dbReference type="EMBL" id="RWGY01000011">
    <property type="protein sequence ID" value="TVU31823.1"/>
    <property type="molecule type" value="Genomic_DNA"/>
</dbReference>
<evidence type="ECO:0000313" key="1">
    <source>
        <dbReference type="EMBL" id="TVU31823.1"/>
    </source>
</evidence>
<dbReference type="Proteomes" id="UP000324897">
    <property type="component" value="Chromosome 1"/>
</dbReference>
<dbReference type="OrthoDB" id="10536576at2759"/>
<organism evidence="1 2">
    <name type="scientific">Eragrostis curvula</name>
    <name type="common">weeping love grass</name>
    <dbReference type="NCBI Taxonomy" id="38414"/>
    <lineage>
        <taxon>Eukaryota</taxon>
        <taxon>Viridiplantae</taxon>
        <taxon>Streptophyta</taxon>
        <taxon>Embryophyta</taxon>
        <taxon>Tracheophyta</taxon>
        <taxon>Spermatophyta</taxon>
        <taxon>Magnoliopsida</taxon>
        <taxon>Liliopsida</taxon>
        <taxon>Poales</taxon>
        <taxon>Poaceae</taxon>
        <taxon>PACMAD clade</taxon>
        <taxon>Chloridoideae</taxon>
        <taxon>Eragrostideae</taxon>
        <taxon>Eragrostidinae</taxon>
        <taxon>Eragrostis</taxon>
    </lineage>
</organism>
<comment type="caution">
    <text evidence="1">The sequence shown here is derived from an EMBL/GenBank/DDBJ whole genome shotgun (WGS) entry which is preliminary data.</text>
</comment>
<accession>A0A5J9V770</accession>
<keyword evidence="2" id="KW-1185">Reference proteome</keyword>